<accession>A0A2K1KQN0</accession>
<reference evidence="1 3" key="2">
    <citation type="journal article" date="2018" name="Plant J.">
        <title>The Physcomitrella patens chromosome-scale assembly reveals moss genome structure and evolution.</title>
        <authorList>
            <person name="Lang D."/>
            <person name="Ullrich K.K."/>
            <person name="Murat F."/>
            <person name="Fuchs J."/>
            <person name="Jenkins J."/>
            <person name="Haas F.B."/>
            <person name="Piednoel M."/>
            <person name="Gundlach H."/>
            <person name="Van Bel M."/>
            <person name="Meyberg R."/>
            <person name="Vives C."/>
            <person name="Morata J."/>
            <person name="Symeonidi A."/>
            <person name="Hiss M."/>
            <person name="Muchero W."/>
            <person name="Kamisugi Y."/>
            <person name="Saleh O."/>
            <person name="Blanc G."/>
            <person name="Decker E.L."/>
            <person name="van Gessel N."/>
            <person name="Grimwood J."/>
            <person name="Hayes R.D."/>
            <person name="Graham S.W."/>
            <person name="Gunter L.E."/>
            <person name="McDaniel S.F."/>
            <person name="Hoernstein S.N.W."/>
            <person name="Larsson A."/>
            <person name="Li F.W."/>
            <person name="Perroud P.F."/>
            <person name="Phillips J."/>
            <person name="Ranjan P."/>
            <person name="Rokshar D.S."/>
            <person name="Rothfels C.J."/>
            <person name="Schneider L."/>
            <person name="Shu S."/>
            <person name="Stevenson D.W."/>
            <person name="Thummler F."/>
            <person name="Tillich M."/>
            <person name="Villarreal Aguilar J.C."/>
            <person name="Widiez T."/>
            <person name="Wong G.K."/>
            <person name="Wymore A."/>
            <person name="Zhang Y."/>
            <person name="Zimmer A.D."/>
            <person name="Quatrano R.S."/>
            <person name="Mayer K.F.X."/>
            <person name="Goodstein D."/>
            <person name="Casacuberta J.M."/>
            <person name="Vandepoele K."/>
            <person name="Reski R."/>
            <person name="Cuming A.C."/>
            <person name="Tuskan G.A."/>
            <person name="Maumus F."/>
            <person name="Salse J."/>
            <person name="Schmutz J."/>
            <person name="Rensing S.A."/>
        </authorList>
    </citation>
    <scope>NUCLEOTIDE SEQUENCE [LARGE SCALE GENOMIC DNA]</scope>
    <source>
        <strain evidence="2 3">cv. Gransden 2004</strain>
    </source>
</reference>
<evidence type="ECO:0000313" key="1">
    <source>
        <dbReference type="EMBL" id="PNR56103.1"/>
    </source>
</evidence>
<dbReference type="InParanoid" id="A0A2K1KQN0"/>
<proteinExistence type="predicted"/>
<reference evidence="1 3" key="1">
    <citation type="journal article" date="2008" name="Science">
        <title>The Physcomitrella genome reveals evolutionary insights into the conquest of land by plants.</title>
        <authorList>
            <person name="Rensing S."/>
            <person name="Lang D."/>
            <person name="Zimmer A."/>
            <person name="Terry A."/>
            <person name="Salamov A."/>
            <person name="Shapiro H."/>
            <person name="Nishiyama T."/>
            <person name="Perroud P.-F."/>
            <person name="Lindquist E."/>
            <person name="Kamisugi Y."/>
            <person name="Tanahashi T."/>
            <person name="Sakakibara K."/>
            <person name="Fujita T."/>
            <person name="Oishi K."/>
            <person name="Shin-I T."/>
            <person name="Kuroki Y."/>
            <person name="Toyoda A."/>
            <person name="Suzuki Y."/>
            <person name="Hashimoto A."/>
            <person name="Yamaguchi K."/>
            <person name="Sugano A."/>
            <person name="Kohara Y."/>
            <person name="Fujiyama A."/>
            <person name="Anterola A."/>
            <person name="Aoki S."/>
            <person name="Ashton N."/>
            <person name="Barbazuk W.B."/>
            <person name="Barker E."/>
            <person name="Bennetzen J."/>
            <person name="Bezanilla M."/>
            <person name="Blankenship R."/>
            <person name="Cho S.H."/>
            <person name="Dutcher S."/>
            <person name="Estelle M."/>
            <person name="Fawcett J.A."/>
            <person name="Gundlach H."/>
            <person name="Hanada K."/>
            <person name="Heyl A."/>
            <person name="Hicks K.A."/>
            <person name="Hugh J."/>
            <person name="Lohr M."/>
            <person name="Mayer K."/>
            <person name="Melkozernov A."/>
            <person name="Murata T."/>
            <person name="Nelson D."/>
            <person name="Pils B."/>
            <person name="Prigge M."/>
            <person name="Reiss B."/>
            <person name="Renner T."/>
            <person name="Rombauts S."/>
            <person name="Rushton P."/>
            <person name="Sanderfoot A."/>
            <person name="Schween G."/>
            <person name="Shiu S.-H."/>
            <person name="Stueber K."/>
            <person name="Theodoulou F.L."/>
            <person name="Tu H."/>
            <person name="Van de Peer Y."/>
            <person name="Verrier P.J."/>
            <person name="Waters E."/>
            <person name="Wood A."/>
            <person name="Yang L."/>
            <person name="Cove D."/>
            <person name="Cuming A."/>
            <person name="Hasebe M."/>
            <person name="Lucas S."/>
            <person name="Mishler D.B."/>
            <person name="Reski R."/>
            <person name="Grigoriev I."/>
            <person name="Quatrano R.S."/>
            <person name="Boore J.L."/>
        </authorList>
    </citation>
    <scope>NUCLEOTIDE SEQUENCE [LARGE SCALE GENOMIC DNA]</scope>
    <source>
        <strain evidence="2 3">cv. Gransden 2004</strain>
    </source>
</reference>
<reference evidence="2" key="3">
    <citation type="submission" date="2020-12" db="UniProtKB">
        <authorList>
            <consortium name="EnsemblPlants"/>
        </authorList>
    </citation>
    <scope>IDENTIFICATION</scope>
</reference>
<gene>
    <name evidence="1" type="ORF">PHYPA_007000</name>
</gene>
<dbReference type="EnsemblPlants" id="Pp3c4_31749V3.1">
    <property type="protein sequence ID" value="PAC:32921366.CDS.1"/>
    <property type="gene ID" value="Pp3c4_31749"/>
</dbReference>
<dbReference type="Gramene" id="Pp3c4_31749V3.1">
    <property type="protein sequence ID" value="PAC:32921366.CDS.1"/>
    <property type="gene ID" value="Pp3c4_31749"/>
</dbReference>
<name>A0A2K1KQN0_PHYPA</name>
<protein>
    <submittedName>
        <fullName evidence="1 2">Uncharacterized protein</fullName>
    </submittedName>
</protein>
<keyword evidence="3" id="KW-1185">Reference proteome</keyword>
<sequence length="99" mass="11942">MRKEKQNLKLTKLLNCWRNLVLPCRQHNEWNVVPRLISMVHIFGELQRSPLRNMWILLDYDNSMTTSTFLELRLETLFVFRAATTWFLVRHRLLSTAAR</sequence>
<dbReference type="AlphaFoldDB" id="A0A2K1KQN0"/>
<evidence type="ECO:0000313" key="3">
    <source>
        <dbReference type="Proteomes" id="UP000006727"/>
    </source>
</evidence>
<organism evidence="1">
    <name type="scientific">Physcomitrium patens</name>
    <name type="common">Spreading-leaved earth moss</name>
    <name type="synonym">Physcomitrella patens</name>
    <dbReference type="NCBI Taxonomy" id="3218"/>
    <lineage>
        <taxon>Eukaryota</taxon>
        <taxon>Viridiplantae</taxon>
        <taxon>Streptophyta</taxon>
        <taxon>Embryophyta</taxon>
        <taxon>Bryophyta</taxon>
        <taxon>Bryophytina</taxon>
        <taxon>Bryopsida</taxon>
        <taxon>Funariidae</taxon>
        <taxon>Funariales</taxon>
        <taxon>Funariaceae</taxon>
        <taxon>Physcomitrium</taxon>
    </lineage>
</organism>
<dbReference type="Proteomes" id="UP000006727">
    <property type="component" value="Chromosome 4"/>
</dbReference>
<evidence type="ECO:0000313" key="2">
    <source>
        <dbReference type="EnsemblPlants" id="PAC:32921366.CDS.1"/>
    </source>
</evidence>
<dbReference type="EMBL" id="ABEU02000004">
    <property type="protein sequence ID" value="PNR56103.1"/>
    <property type="molecule type" value="Genomic_DNA"/>
</dbReference>